<dbReference type="RefSeq" id="WP_035164428.1">
    <property type="nucleotide sequence ID" value="NZ_AZTB01000062.1"/>
</dbReference>
<proteinExistence type="predicted"/>
<dbReference type="STRING" id="1156417.Y919_10135"/>
<accession>A0A096DKC7</accession>
<keyword evidence="1" id="KW-1133">Transmembrane helix</keyword>
<organism evidence="2 3">
    <name type="scientific">Caloranaerobacter azorensis H53214</name>
    <dbReference type="NCBI Taxonomy" id="1156417"/>
    <lineage>
        <taxon>Bacteria</taxon>
        <taxon>Bacillati</taxon>
        <taxon>Bacillota</taxon>
        <taxon>Tissierellia</taxon>
        <taxon>Tissierellales</taxon>
        <taxon>Thermohalobacteraceae</taxon>
        <taxon>Caloranaerobacter</taxon>
    </lineage>
</organism>
<evidence type="ECO:0000313" key="3">
    <source>
        <dbReference type="Proteomes" id="UP000029622"/>
    </source>
</evidence>
<evidence type="ECO:0000313" key="2">
    <source>
        <dbReference type="EMBL" id="KGG79736.1"/>
    </source>
</evidence>
<protein>
    <submittedName>
        <fullName evidence="2">Uncharacterized protein</fullName>
    </submittedName>
</protein>
<dbReference type="Proteomes" id="UP000029622">
    <property type="component" value="Unassembled WGS sequence"/>
</dbReference>
<keyword evidence="1" id="KW-0472">Membrane</keyword>
<gene>
    <name evidence="2" type="ORF">Y919_10135</name>
</gene>
<feature type="transmembrane region" description="Helical" evidence="1">
    <location>
        <begin position="6"/>
        <end position="27"/>
    </location>
</feature>
<sequence>MIMLIITIVVYVFFVYGVVMFIKNLYVDYVCRYVDKKNTTIRILVENEDEVGYLLNALKDEFENIIFVLKEKNDEIIKAVEVISKDYKDYNLDYEILVNIEDKKEVIN</sequence>
<name>A0A096DKC7_9FIRM</name>
<dbReference type="EMBL" id="AZTB01000062">
    <property type="protein sequence ID" value="KGG79736.1"/>
    <property type="molecule type" value="Genomic_DNA"/>
</dbReference>
<comment type="caution">
    <text evidence="2">The sequence shown here is derived from an EMBL/GenBank/DDBJ whole genome shotgun (WGS) entry which is preliminary data.</text>
</comment>
<keyword evidence="1" id="KW-0812">Transmembrane</keyword>
<reference evidence="2 3" key="1">
    <citation type="submission" date="2013-12" db="EMBL/GenBank/DDBJ databases">
        <title>Draft genome sequence of Caloranaerobacter sp. H53214.</title>
        <authorList>
            <person name="Jiang L.J."/>
            <person name="Shao Z.Z."/>
            <person name="Long M.N."/>
        </authorList>
    </citation>
    <scope>NUCLEOTIDE SEQUENCE [LARGE SCALE GENOMIC DNA]</scope>
    <source>
        <strain evidence="2 3">H53214</strain>
    </source>
</reference>
<evidence type="ECO:0000256" key="1">
    <source>
        <dbReference type="SAM" id="Phobius"/>
    </source>
</evidence>
<dbReference type="AlphaFoldDB" id="A0A096DKC7"/>